<proteinExistence type="predicted"/>
<reference evidence="1" key="1">
    <citation type="submission" date="2022-07" db="EMBL/GenBank/DDBJ databases">
        <title>Isolation, identification, and degradation of a PFOSA degrading strain from sewage treatment plant.</title>
        <authorList>
            <person name="Zhang L."/>
            <person name="Huo Y."/>
        </authorList>
    </citation>
    <scope>NUCLEOTIDE SEQUENCE</scope>
    <source>
        <strain evidence="1">C1</strain>
    </source>
</reference>
<gene>
    <name evidence="1" type="ORF">NOX80_00470</name>
</gene>
<accession>A0ABY5ISC9</accession>
<evidence type="ECO:0000313" key="2">
    <source>
        <dbReference type="Proteomes" id="UP001059844"/>
    </source>
</evidence>
<evidence type="ECO:0000313" key="1">
    <source>
        <dbReference type="EMBL" id="UUC45700.1"/>
    </source>
</evidence>
<protein>
    <recommendedName>
        <fullName evidence="3">Outer membrane protein assembly factor BamE</fullName>
    </recommendedName>
</protein>
<evidence type="ECO:0008006" key="3">
    <source>
        <dbReference type="Google" id="ProtNLM"/>
    </source>
</evidence>
<dbReference type="EMBL" id="CP101751">
    <property type="protein sequence ID" value="UUC45700.1"/>
    <property type="molecule type" value="Genomic_DNA"/>
</dbReference>
<organism evidence="1 2">
    <name type="scientific">Flavobacterium cerinum</name>
    <dbReference type="NCBI Taxonomy" id="2502784"/>
    <lineage>
        <taxon>Bacteria</taxon>
        <taxon>Pseudomonadati</taxon>
        <taxon>Bacteroidota</taxon>
        <taxon>Flavobacteriia</taxon>
        <taxon>Flavobacteriales</taxon>
        <taxon>Flavobacteriaceae</taxon>
        <taxon>Flavobacterium</taxon>
    </lineage>
</organism>
<dbReference type="RefSeq" id="WP_256551388.1">
    <property type="nucleotide sequence ID" value="NZ_CP101751.1"/>
</dbReference>
<sequence>MKKQIVAALLLIVCFACKQESDNSEKKSDVKTEQHMAFDKVKWGVKNDAAYAYRDKMLYDLIENRKVRQLKKEEIVALLGEPDRTDSLFLFYTILQKRMFLFPLHTKSMVIKLKENDSVEWIKMHE</sequence>
<dbReference type="Proteomes" id="UP001059844">
    <property type="component" value="Chromosome"/>
</dbReference>
<keyword evidence="2" id="KW-1185">Reference proteome</keyword>
<name>A0ABY5ISC9_9FLAO</name>